<dbReference type="OrthoDB" id="7908941at2"/>
<dbReference type="eggNOG" id="COG1357">
    <property type="taxonomic scope" value="Bacteria"/>
</dbReference>
<organism evidence="2 3">
    <name type="scientific">Paramagnetospirillum caucaseum</name>
    <dbReference type="NCBI Taxonomy" id="1244869"/>
    <lineage>
        <taxon>Bacteria</taxon>
        <taxon>Pseudomonadati</taxon>
        <taxon>Pseudomonadota</taxon>
        <taxon>Alphaproteobacteria</taxon>
        <taxon>Rhodospirillales</taxon>
        <taxon>Magnetospirillaceae</taxon>
        <taxon>Paramagnetospirillum</taxon>
    </lineage>
</organism>
<dbReference type="RefSeq" id="WP_008622183.1">
    <property type="nucleotide sequence ID" value="NZ_AONQ01000118.1"/>
</dbReference>
<feature type="compositionally biased region" description="Acidic residues" evidence="1">
    <location>
        <begin position="263"/>
        <end position="273"/>
    </location>
</feature>
<evidence type="ECO:0000313" key="3">
    <source>
        <dbReference type="Proteomes" id="UP000011744"/>
    </source>
</evidence>
<gene>
    <name evidence="2" type="ORF">H261_22313</name>
</gene>
<protein>
    <recommendedName>
        <fullName evidence="4">Pentapeptide repeat-containing protein</fullName>
    </recommendedName>
</protein>
<dbReference type="InterPro" id="IPR001646">
    <property type="entry name" value="5peptide_repeat"/>
</dbReference>
<name>M2Y3L3_9PROT</name>
<dbReference type="PANTHER" id="PTHR14136:SF17">
    <property type="entry name" value="BTB_POZ DOMAIN-CONTAINING PROTEIN KCTD9"/>
    <property type="match status" value="1"/>
</dbReference>
<dbReference type="STRING" id="1244869.H261_22313"/>
<keyword evidence="3" id="KW-1185">Reference proteome</keyword>
<sequence>MGNVHHLQHLGQGAGDWNAWRQQEPDVRPDLTNANLRGANLAGMDLSGSLLSLANLRKAVLSGANLRDCNLPRACLEDADLSGAKLQGANLAGATLLRANFSGANMRMANLAGANLAGKMDLSGVDLTGANLAGAKLMGANFSGATLAGANLAGADARNANFTGADLTDAVTAGALLDGANMSGAVIRRTAGRPQTIVADLEPEPEQPLPRTVSERPQPVSVETFEAEGFEAPPVSVEAPSNEIEPAFETQPEWDNSAQPELAEPEQESEPEPIDTLVDVPADIEPELEPEPEPEPELAAVVEMAEDDDSAFDAPPMATAAPIPLAESQISDLLADSVQDEALSRLPVPVDDAVDEEAQDSPFYTYETKELAILALYLDQVSRKTKAEKAMLLDLLVQYNRNFLGQDVSVPMTTSGNAILVGFGDPTNALRCGGLYISMLRDMQVESYVAINWSMATVRVDSEGSESDELIANSISPSARLMPVGVVGEVLVLEELYSNPLTQRDLFTFERVARKWKAANDTHGEGIDVICYSVRSKQPPYP</sequence>
<dbReference type="EMBL" id="AONQ01000118">
    <property type="protein sequence ID" value="EME67671.1"/>
    <property type="molecule type" value="Genomic_DNA"/>
</dbReference>
<evidence type="ECO:0000256" key="1">
    <source>
        <dbReference type="SAM" id="MobiDB-lite"/>
    </source>
</evidence>
<dbReference type="PATRIC" id="fig|1244869.3.peg.4370"/>
<dbReference type="PANTHER" id="PTHR14136">
    <property type="entry name" value="BTB_POZ DOMAIN-CONTAINING PROTEIN KCTD9"/>
    <property type="match status" value="1"/>
</dbReference>
<dbReference type="InterPro" id="IPR051082">
    <property type="entry name" value="Pentapeptide-BTB/POZ_domain"/>
</dbReference>
<evidence type="ECO:0000313" key="2">
    <source>
        <dbReference type="EMBL" id="EME67671.1"/>
    </source>
</evidence>
<dbReference type="SUPFAM" id="SSF141571">
    <property type="entry name" value="Pentapeptide repeat-like"/>
    <property type="match status" value="1"/>
</dbReference>
<evidence type="ECO:0008006" key="4">
    <source>
        <dbReference type="Google" id="ProtNLM"/>
    </source>
</evidence>
<dbReference type="Proteomes" id="UP000011744">
    <property type="component" value="Unassembled WGS sequence"/>
</dbReference>
<dbReference type="Pfam" id="PF00805">
    <property type="entry name" value="Pentapeptide"/>
    <property type="match status" value="3"/>
</dbReference>
<feature type="region of interest" description="Disordered" evidence="1">
    <location>
        <begin position="196"/>
        <end position="219"/>
    </location>
</feature>
<dbReference type="Gene3D" id="2.160.20.80">
    <property type="entry name" value="E3 ubiquitin-protein ligase SopA"/>
    <property type="match status" value="1"/>
</dbReference>
<comment type="caution">
    <text evidence="2">The sequence shown here is derived from an EMBL/GenBank/DDBJ whole genome shotgun (WGS) entry which is preliminary data.</text>
</comment>
<accession>M2Y3L3</accession>
<reference evidence="2 3" key="1">
    <citation type="journal article" date="2014" name="Genome Announc.">
        <title>Draft Genome Sequence of Magnetospirillum sp. Strain SO-1, a Freshwater Magnetotactic Bacterium Isolated from the Ol'khovka River, Russia.</title>
        <authorList>
            <person name="Grouzdev D.S."/>
            <person name="Dziuba M.V."/>
            <person name="Sukhacheva M.S."/>
            <person name="Mardanov A.V."/>
            <person name="Beletskiy A.V."/>
            <person name="Kuznetsov B.B."/>
            <person name="Skryabin K.G."/>
        </authorList>
    </citation>
    <scope>NUCLEOTIDE SEQUENCE [LARGE SCALE GENOMIC DNA]</scope>
    <source>
        <strain evidence="2 3">SO-1</strain>
    </source>
</reference>
<proteinExistence type="predicted"/>
<dbReference type="AlphaFoldDB" id="M2Y3L3"/>
<feature type="region of interest" description="Disordered" evidence="1">
    <location>
        <begin position="251"/>
        <end position="274"/>
    </location>
</feature>